<comment type="caution">
    <text evidence="3">The sequence shown here is derived from an EMBL/GenBank/DDBJ whole genome shotgun (WGS) entry which is preliminary data.</text>
</comment>
<feature type="region of interest" description="Disordered" evidence="1">
    <location>
        <begin position="175"/>
        <end position="226"/>
    </location>
</feature>
<dbReference type="OrthoDB" id="3256745at2759"/>
<feature type="compositionally biased region" description="Polar residues" evidence="1">
    <location>
        <begin position="175"/>
        <end position="207"/>
    </location>
</feature>
<proteinExistence type="predicted"/>
<feature type="transmembrane region" description="Helical" evidence="2">
    <location>
        <begin position="30"/>
        <end position="49"/>
    </location>
</feature>
<evidence type="ECO:0000256" key="2">
    <source>
        <dbReference type="SAM" id="Phobius"/>
    </source>
</evidence>
<evidence type="ECO:0000256" key="1">
    <source>
        <dbReference type="SAM" id="MobiDB-lite"/>
    </source>
</evidence>
<keyword evidence="2" id="KW-0472">Membrane</keyword>
<sequence length="390" mass="43305">MTVTVFCFSRQTFVLLVLYKAEKGWSTKRAYSILILVYPIIMTSLLAIVSLLDNSIKPKILNCDVTSPAAIRIVAIIFDMTLGSLGIWYSARAAFAIYSHLSSFRAFIGRASLSLAPKTKENSGSSTSLTNYDTFTSIPLEDIQNSSDNNIEIKHPISEASTPTSKYNHIKINRSFSGTSTPTSNDNNIINSRSFSGTSTQTPTLPQSIYDPSRMRSRKNSKNVTEPREDILSEDIIVHAQINRNLNRETTNTTITNAAAEENRKRYVVTRAAAIRMILFCVIFAVVNSVNSFQTIILVIHNTEYDMKQLNMVDWVASILGILVFLVFVSSRDIQAASSRKTKISTKSKLTECLKWSRRKSSALSSSGMSIQSNVVVSEFNSLEEGLSQS</sequence>
<gene>
    <name evidence="3" type="ORF">ALEPTO_LOCUS7533</name>
</gene>
<keyword evidence="4" id="KW-1185">Reference proteome</keyword>
<accession>A0A9N9C416</accession>
<dbReference type="EMBL" id="CAJVPS010003349">
    <property type="protein sequence ID" value="CAG8587081.1"/>
    <property type="molecule type" value="Genomic_DNA"/>
</dbReference>
<reference evidence="3" key="1">
    <citation type="submission" date="2021-06" db="EMBL/GenBank/DDBJ databases">
        <authorList>
            <person name="Kallberg Y."/>
            <person name="Tangrot J."/>
            <person name="Rosling A."/>
        </authorList>
    </citation>
    <scope>NUCLEOTIDE SEQUENCE</scope>
    <source>
        <strain evidence="3">FL130A</strain>
    </source>
</reference>
<feature type="transmembrane region" description="Helical" evidence="2">
    <location>
        <begin position="274"/>
        <end position="300"/>
    </location>
</feature>
<feature type="transmembrane region" description="Helical" evidence="2">
    <location>
        <begin position="69"/>
        <end position="91"/>
    </location>
</feature>
<keyword evidence="2" id="KW-0812">Transmembrane</keyword>
<protein>
    <submittedName>
        <fullName evidence="3">1918_t:CDS:1</fullName>
    </submittedName>
</protein>
<name>A0A9N9C416_9GLOM</name>
<dbReference type="Proteomes" id="UP000789508">
    <property type="component" value="Unassembled WGS sequence"/>
</dbReference>
<organism evidence="3 4">
    <name type="scientific">Ambispora leptoticha</name>
    <dbReference type="NCBI Taxonomy" id="144679"/>
    <lineage>
        <taxon>Eukaryota</taxon>
        <taxon>Fungi</taxon>
        <taxon>Fungi incertae sedis</taxon>
        <taxon>Mucoromycota</taxon>
        <taxon>Glomeromycotina</taxon>
        <taxon>Glomeromycetes</taxon>
        <taxon>Archaeosporales</taxon>
        <taxon>Ambisporaceae</taxon>
        <taxon>Ambispora</taxon>
    </lineage>
</organism>
<feature type="transmembrane region" description="Helical" evidence="2">
    <location>
        <begin position="312"/>
        <end position="331"/>
    </location>
</feature>
<keyword evidence="2" id="KW-1133">Transmembrane helix</keyword>
<evidence type="ECO:0000313" key="4">
    <source>
        <dbReference type="Proteomes" id="UP000789508"/>
    </source>
</evidence>
<evidence type="ECO:0000313" key="3">
    <source>
        <dbReference type="EMBL" id="CAG8587081.1"/>
    </source>
</evidence>
<dbReference type="AlphaFoldDB" id="A0A9N9C416"/>